<dbReference type="InterPro" id="IPR007329">
    <property type="entry name" value="FMN-bd"/>
</dbReference>
<evidence type="ECO:0000313" key="4">
    <source>
        <dbReference type="EMBL" id="MBM9458982.1"/>
    </source>
</evidence>
<proteinExistence type="predicted"/>
<dbReference type="EMBL" id="JAERTX010000003">
    <property type="protein sequence ID" value="MBM9458982.1"/>
    <property type="molecule type" value="Genomic_DNA"/>
</dbReference>
<reference evidence="4" key="1">
    <citation type="submission" date="2021-01" db="EMBL/GenBank/DDBJ databases">
        <title>Novel species in genus Nocardioides.</title>
        <authorList>
            <person name="Zhang G."/>
        </authorList>
    </citation>
    <scope>NUCLEOTIDE SEQUENCE</scope>
    <source>
        <strain evidence="4">Zg-536</strain>
    </source>
</reference>
<dbReference type="RefSeq" id="WP_205290283.1">
    <property type="nucleotide sequence ID" value="NZ_CP074406.1"/>
</dbReference>
<dbReference type="AlphaFoldDB" id="A0A939BUY7"/>
<keyword evidence="2" id="KW-0732">Signal</keyword>
<evidence type="ECO:0000256" key="1">
    <source>
        <dbReference type="SAM" id="MobiDB-lite"/>
    </source>
</evidence>
<gene>
    <name evidence="4" type="ORF">JK386_03635</name>
</gene>
<sequence>MKHPSLRTLSALTATSAVALVGAACTKADESGEGSAEPTQRVTDGATLKAGDYSAEGSYTTPGGEERLRVDLSLDSDGTVSAVKVTPEGVHPNSKRFQAKFAGGIADVVVGKPIASLNVDKVAGSSLSSGGFNAALDDIVAQAQG</sequence>
<evidence type="ECO:0000313" key="5">
    <source>
        <dbReference type="Proteomes" id="UP000663791"/>
    </source>
</evidence>
<feature type="region of interest" description="Disordered" evidence="1">
    <location>
        <begin position="28"/>
        <end position="66"/>
    </location>
</feature>
<evidence type="ECO:0000256" key="2">
    <source>
        <dbReference type="SAM" id="SignalP"/>
    </source>
</evidence>
<comment type="caution">
    <text evidence="4">The sequence shown here is derived from an EMBL/GenBank/DDBJ whole genome shotgun (WGS) entry which is preliminary data.</text>
</comment>
<dbReference type="GO" id="GO:0010181">
    <property type="term" value="F:FMN binding"/>
    <property type="evidence" value="ECO:0007669"/>
    <property type="project" value="InterPro"/>
</dbReference>
<feature type="signal peptide" evidence="2">
    <location>
        <begin position="1"/>
        <end position="19"/>
    </location>
</feature>
<dbReference type="GO" id="GO:0016020">
    <property type="term" value="C:membrane"/>
    <property type="evidence" value="ECO:0007669"/>
    <property type="project" value="InterPro"/>
</dbReference>
<keyword evidence="5" id="KW-1185">Reference proteome</keyword>
<dbReference type="SMART" id="SM00900">
    <property type="entry name" value="FMN_bind"/>
    <property type="match status" value="1"/>
</dbReference>
<dbReference type="Proteomes" id="UP000663791">
    <property type="component" value="Unassembled WGS sequence"/>
</dbReference>
<accession>A0A939BUY7</accession>
<feature type="chain" id="PRO_5039073296" evidence="2">
    <location>
        <begin position="20"/>
        <end position="145"/>
    </location>
</feature>
<dbReference type="PROSITE" id="PS51257">
    <property type="entry name" value="PROKAR_LIPOPROTEIN"/>
    <property type="match status" value="1"/>
</dbReference>
<protein>
    <submittedName>
        <fullName evidence="4">FMN-binding protein</fullName>
    </submittedName>
</protein>
<name>A0A939BUY7_9ACTN</name>
<evidence type="ECO:0000259" key="3">
    <source>
        <dbReference type="SMART" id="SM00900"/>
    </source>
</evidence>
<organism evidence="4 5">
    <name type="scientific">Nocardioides faecalis</name>
    <dbReference type="NCBI Taxonomy" id="2803858"/>
    <lineage>
        <taxon>Bacteria</taxon>
        <taxon>Bacillati</taxon>
        <taxon>Actinomycetota</taxon>
        <taxon>Actinomycetes</taxon>
        <taxon>Propionibacteriales</taxon>
        <taxon>Nocardioidaceae</taxon>
        <taxon>Nocardioides</taxon>
    </lineage>
</organism>
<feature type="domain" description="FMN-binding" evidence="3">
    <location>
        <begin position="64"/>
        <end position="143"/>
    </location>
</feature>